<gene>
    <name evidence="1" type="ORF">PACLA_8A086832</name>
</gene>
<name>A0A6S7FNR9_PARCT</name>
<evidence type="ECO:0000313" key="2">
    <source>
        <dbReference type="Proteomes" id="UP001152795"/>
    </source>
</evidence>
<dbReference type="AlphaFoldDB" id="A0A6S7FNR9"/>
<protein>
    <submittedName>
        <fullName evidence="1">Uncharacterized protein</fullName>
    </submittedName>
</protein>
<organism evidence="1 2">
    <name type="scientific">Paramuricea clavata</name>
    <name type="common">Red gorgonian</name>
    <name type="synonym">Violescent sea-whip</name>
    <dbReference type="NCBI Taxonomy" id="317549"/>
    <lineage>
        <taxon>Eukaryota</taxon>
        <taxon>Metazoa</taxon>
        <taxon>Cnidaria</taxon>
        <taxon>Anthozoa</taxon>
        <taxon>Octocorallia</taxon>
        <taxon>Malacalcyonacea</taxon>
        <taxon>Plexauridae</taxon>
        <taxon>Paramuricea</taxon>
    </lineage>
</organism>
<proteinExistence type="predicted"/>
<dbReference type="EMBL" id="CACRXK020000382">
    <property type="protein sequence ID" value="CAB3981365.1"/>
    <property type="molecule type" value="Genomic_DNA"/>
</dbReference>
<comment type="caution">
    <text evidence="1">The sequence shown here is derived from an EMBL/GenBank/DDBJ whole genome shotgun (WGS) entry which is preliminary data.</text>
</comment>
<reference evidence="1" key="1">
    <citation type="submission" date="2020-04" db="EMBL/GenBank/DDBJ databases">
        <authorList>
            <person name="Alioto T."/>
            <person name="Alioto T."/>
            <person name="Gomez Garrido J."/>
        </authorList>
    </citation>
    <scope>NUCLEOTIDE SEQUENCE</scope>
    <source>
        <strain evidence="1">A484AB</strain>
    </source>
</reference>
<accession>A0A6S7FNR9</accession>
<dbReference type="Proteomes" id="UP001152795">
    <property type="component" value="Unassembled WGS sequence"/>
</dbReference>
<sequence>MEIGKRTRISDNQRDILERFYGRGMVGVACWSKLSRNDRRRCSRNWLNNDSSYKDGCKDLMLIEKNQLPSAAWKLTGEDEKQVFKSSSDDLESWLLAKT</sequence>
<keyword evidence="2" id="KW-1185">Reference proteome</keyword>
<evidence type="ECO:0000313" key="1">
    <source>
        <dbReference type="EMBL" id="CAB3981365.1"/>
    </source>
</evidence>